<dbReference type="Gene3D" id="3.60.10.10">
    <property type="entry name" value="Endonuclease/exonuclease/phosphatase"/>
    <property type="match status" value="1"/>
</dbReference>
<dbReference type="PANTHER" id="PTHR42834">
    <property type="entry name" value="ENDONUCLEASE/EXONUCLEASE/PHOSPHATASE FAMILY PROTEIN (AFU_ORTHOLOGUE AFUA_3G09210)"/>
    <property type="match status" value="1"/>
</dbReference>
<comment type="caution">
    <text evidence="3">The sequence shown here is derived from an EMBL/GenBank/DDBJ whole genome shotgun (WGS) entry which is preliminary data.</text>
</comment>
<dbReference type="Pfam" id="PF03372">
    <property type="entry name" value="Exo_endo_phos"/>
    <property type="match status" value="1"/>
</dbReference>
<evidence type="ECO:0000313" key="3">
    <source>
        <dbReference type="EMBL" id="RYP83441.1"/>
    </source>
</evidence>
<keyword evidence="3" id="KW-0255">Endonuclease</keyword>
<protein>
    <submittedName>
        <fullName evidence="3">Endonuclease</fullName>
    </submittedName>
</protein>
<name>A0A4Q4Z8C7_9ACTN</name>
<organism evidence="3 4">
    <name type="scientific">Nocardioides guangzhouensis</name>
    <dbReference type="NCBI Taxonomy" id="2497878"/>
    <lineage>
        <taxon>Bacteria</taxon>
        <taxon>Bacillati</taxon>
        <taxon>Actinomycetota</taxon>
        <taxon>Actinomycetes</taxon>
        <taxon>Propionibacteriales</taxon>
        <taxon>Nocardioidaceae</taxon>
        <taxon>Nocardioides</taxon>
    </lineage>
</organism>
<reference evidence="3 4" key="1">
    <citation type="submission" date="2019-01" db="EMBL/GenBank/DDBJ databases">
        <title>Nocardioides guangzhouensis sp. nov., an actinobacterium isolated from soil.</title>
        <authorList>
            <person name="Fu Y."/>
            <person name="Cai Y."/>
            <person name="Lin Z."/>
            <person name="Chen P."/>
        </authorList>
    </citation>
    <scope>NUCLEOTIDE SEQUENCE [LARGE SCALE GENOMIC DNA]</scope>
    <source>
        <strain evidence="3 4">130</strain>
    </source>
</reference>
<evidence type="ECO:0000256" key="1">
    <source>
        <dbReference type="SAM" id="MobiDB-lite"/>
    </source>
</evidence>
<keyword evidence="3" id="KW-0378">Hydrolase</keyword>
<feature type="domain" description="Endonuclease/exonuclease/phosphatase" evidence="2">
    <location>
        <begin position="4"/>
        <end position="310"/>
    </location>
</feature>
<gene>
    <name evidence="3" type="ORF">EKO23_19140</name>
</gene>
<evidence type="ECO:0000259" key="2">
    <source>
        <dbReference type="Pfam" id="PF03372"/>
    </source>
</evidence>
<sequence length="319" mass="34505">MRIGTWNLENLFRPGTDAGAPTDRTAYDAKLAALAATITALQPHVLAVQEVGDPAALDDLAALLPGTWHTATAPPDERHIRCGVLSRLRILETEQFSAFPAGLGPVQVNDAGKVLAAIGRPGLRVRVPWSTRLDAAGRGRLLDVVSVHLKSKLLSFPGGRFAPRDEDERARYAVYALHRRAAEAAGVRAFTTTLLANQGDRHRVLVAGDLNDEAAAATTQILLGPPGSEIGTDGFDRPDRGDLQRLWSLAELIPEKERYSRVYRTRHELIDHVMVSRALLDDVRTVSAGGPAPSIDDDPRDRVDEPGSDHRPVVASFAV</sequence>
<dbReference type="Proteomes" id="UP000295198">
    <property type="component" value="Unassembled WGS sequence"/>
</dbReference>
<dbReference type="InterPro" id="IPR036691">
    <property type="entry name" value="Endo/exonu/phosph_ase_sf"/>
</dbReference>
<proteinExistence type="predicted"/>
<accession>A0A4Q4Z8C7</accession>
<dbReference type="SUPFAM" id="SSF56219">
    <property type="entry name" value="DNase I-like"/>
    <property type="match status" value="1"/>
</dbReference>
<feature type="compositionally biased region" description="Basic and acidic residues" evidence="1">
    <location>
        <begin position="297"/>
        <end position="312"/>
    </location>
</feature>
<feature type="region of interest" description="Disordered" evidence="1">
    <location>
        <begin position="286"/>
        <end position="319"/>
    </location>
</feature>
<evidence type="ECO:0000313" key="4">
    <source>
        <dbReference type="Proteomes" id="UP000295198"/>
    </source>
</evidence>
<dbReference type="InterPro" id="IPR005135">
    <property type="entry name" value="Endo/exonuclease/phosphatase"/>
</dbReference>
<keyword evidence="3" id="KW-0540">Nuclease</keyword>
<dbReference type="OrthoDB" id="7297112at2"/>
<keyword evidence="4" id="KW-1185">Reference proteome</keyword>
<dbReference type="AlphaFoldDB" id="A0A4Q4Z8C7"/>
<dbReference type="PANTHER" id="PTHR42834:SF1">
    <property type="entry name" value="ENDONUCLEASE_EXONUCLEASE_PHOSPHATASE FAMILY PROTEIN (AFU_ORTHOLOGUE AFUA_3G09210)"/>
    <property type="match status" value="1"/>
</dbReference>
<dbReference type="GO" id="GO:0004519">
    <property type="term" value="F:endonuclease activity"/>
    <property type="evidence" value="ECO:0007669"/>
    <property type="project" value="UniProtKB-KW"/>
</dbReference>
<dbReference type="EMBL" id="SDKM01000033">
    <property type="protein sequence ID" value="RYP83441.1"/>
    <property type="molecule type" value="Genomic_DNA"/>
</dbReference>